<accession>A0ABY5AV53</accession>
<dbReference type="RefSeq" id="WP_252665303.1">
    <property type="nucleotide sequence ID" value="NZ_CP098611.1"/>
</dbReference>
<dbReference type="PANTHER" id="PTHR43649:SF12">
    <property type="entry name" value="DIACETYLCHITOBIOSE BINDING PROTEIN DASA"/>
    <property type="match status" value="1"/>
</dbReference>
<dbReference type="InterPro" id="IPR006059">
    <property type="entry name" value="SBP"/>
</dbReference>
<dbReference type="EMBL" id="CP098611">
    <property type="protein sequence ID" value="USR93117.1"/>
    <property type="molecule type" value="Genomic_DNA"/>
</dbReference>
<dbReference type="PANTHER" id="PTHR43649">
    <property type="entry name" value="ARABINOSE-BINDING PROTEIN-RELATED"/>
    <property type="match status" value="1"/>
</dbReference>
<dbReference type="Pfam" id="PF01547">
    <property type="entry name" value="SBP_bac_1"/>
    <property type="match status" value="1"/>
</dbReference>
<protein>
    <submittedName>
        <fullName evidence="1">Sugar ABC transporter substrate-binding protein</fullName>
    </submittedName>
</protein>
<organism evidence="1 2">
    <name type="scientific">Phormidium yuhuli AB48</name>
    <dbReference type="NCBI Taxonomy" id="2940671"/>
    <lineage>
        <taxon>Bacteria</taxon>
        <taxon>Bacillati</taxon>
        <taxon>Cyanobacteriota</taxon>
        <taxon>Cyanophyceae</taxon>
        <taxon>Oscillatoriophycideae</taxon>
        <taxon>Oscillatoriales</taxon>
        <taxon>Oscillatoriaceae</taxon>
        <taxon>Phormidium</taxon>
        <taxon>Phormidium yuhuli</taxon>
    </lineage>
</organism>
<proteinExistence type="predicted"/>
<dbReference type="Proteomes" id="UP001056708">
    <property type="component" value="Chromosome"/>
</dbReference>
<dbReference type="SUPFAM" id="SSF53850">
    <property type="entry name" value="Periplasmic binding protein-like II"/>
    <property type="match status" value="1"/>
</dbReference>
<name>A0ABY5AV53_9CYAN</name>
<gene>
    <name evidence="1" type="ORF">NEA10_06050</name>
</gene>
<dbReference type="InterPro" id="IPR050490">
    <property type="entry name" value="Bact_solute-bd_prot1"/>
</dbReference>
<reference evidence="1" key="1">
    <citation type="submission" date="2022-06" db="EMBL/GenBank/DDBJ databases">
        <title>Genome sequence of Phormidium yuhuli AB48 isolated from an industrial photobioreactor environment.</title>
        <authorList>
            <person name="Qiu Y."/>
            <person name="Noonan A.J.C."/>
            <person name="Dofher K."/>
            <person name="Koch M."/>
            <person name="Kieft B."/>
            <person name="Lin X."/>
            <person name="Ziels R.M."/>
            <person name="Hallam S.J."/>
        </authorList>
    </citation>
    <scope>NUCLEOTIDE SEQUENCE</scope>
    <source>
        <strain evidence="1">AB48</strain>
    </source>
</reference>
<evidence type="ECO:0000313" key="1">
    <source>
        <dbReference type="EMBL" id="USR93117.1"/>
    </source>
</evidence>
<keyword evidence="2" id="KW-1185">Reference proteome</keyword>
<dbReference type="Gene3D" id="3.40.190.10">
    <property type="entry name" value="Periplasmic binding protein-like II"/>
    <property type="match status" value="1"/>
</dbReference>
<sequence>MFGCGNPRTIRDENTVEFWTMQLQPTFNPYFNDLIAEFEEEHPEQEVRWIDIPWAAMEARIVTSVSAQTAPDLVNLNPRFAALLAGRNAWLNLDEHISEEVRSQYLDAIWDASRFDGISFGIPWYLTTRITIYNQDIFQEAGIDAPPQTFEELAQVAQQVREETGKYAFFVTFAPNDSGEVLESLVQMGVQLLNDDGSAAFNSPEGVAAFNYWRDLYQEGWLPREVLTQGHQRAIELYQGGELALVTTGPQFFKTIANNAPDIAAVSQPAPQISGETGKIAVAVMNLLIPRDTANPEGAIAFALFLTNPENQLAFSQVANTLPSTRETLDHDYFQDGGENATPMDEARVISAQQLRRAEVLVPPRSNVNELQAILYDNLQATLLGEKTVEEALADAEEEWNAIARP</sequence>
<evidence type="ECO:0000313" key="2">
    <source>
        <dbReference type="Proteomes" id="UP001056708"/>
    </source>
</evidence>
<dbReference type="CDD" id="cd13585">
    <property type="entry name" value="PBP2_TMBP_like"/>
    <property type="match status" value="1"/>
</dbReference>